<reference evidence="3" key="1">
    <citation type="submission" date="2023-02" db="EMBL/GenBank/DDBJ databases">
        <title>Actinomadura rubrobrunea NBRC 14622.</title>
        <authorList>
            <person name="Ichikawa N."/>
            <person name="Sato H."/>
            <person name="Tonouchi N."/>
        </authorList>
    </citation>
    <scope>NUCLEOTIDE SEQUENCE</scope>
    <source>
        <strain evidence="3">NBRC 14622</strain>
    </source>
</reference>
<protein>
    <recommendedName>
        <fullName evidence="5">SGNH/GDSL hydrolase family protein</fullName>
    </recommendedName>
</protein>
<evidence type="ECO:0000256" key="1">
    <source>
        <dbReference type="SAM" id="MobiDB-lite"/>
    </source>
</evidence>
<evidence type="ECO:0000313" key="4">
    <source>
        <dbReference type="Proteomes" id="UP001165124"/>
    </source>
</evidence>
<proteinExistence type="predicted"/>
<evidence type="ECO:0000313" key="3">
    <source>
        <dbReference type="EMBL" id="GLW61954.1"/>
    </source>
</evidence>
<dbReference type="InterPro" id="IPR017853">
    <property type="entry name" value="GH"/>
</dbReference>
<keyword evidence="4" id="KW-1185">Reference proteome</keyword>
<dbReference type="EMBL" id="BSRZ01000001">
    <property type="protein sequence ID" value="GLW61954.1"/>
    <property type="molecule type" value="Genomic_DNA"/>
</dbReference>
<name>A0A9W6UST6_9ACTN</name>
<feature type="chain" id="PRO_5040989057" description="SGNH/GDSL hydrolase family protein" evidence="2">
    <location>
        <begin position="28"/>
        <end position="304"/>
    </location>
</feature>
<evidence type="ECO:0008006" key="5">
    <source>
        <dbReference type="Google" id="ProtNLM"/>
    </source>
</evidence>
<organism evidence="3 4">
    <name type="scientific">Actinomadura rubrobrunea</name>
    <dbReference type="NCBI Taxonomy" id="115335"/>
    <lineage>
        <taxon>Bacteria</taxon>
        <taxon>Bacillati</taxon>
        <taxon>Actinomycetota</taxon>
        <taxon>Actinomycetes</taxon>
        <taxon>Streptosporangiales</taxon>
        <taxon>Thermomonosporaceae</taxon>
        <taxon>Actinomadura</taxon>
    </lineage>
</organism>
<dbReference type="RefSeq" id="WP_067913198.1">
    <property type="nucleotide sequence ID" value="NZ_BSRZ01000001.1"/>
</dbReference>
<accession>A0A9W6UST6</accession>
<dbReference type="AlphaFoldDB" id="A0A9W6UST6"/>
<gene>
    <name evidence="3" type="ORF">Arub01_01980</name>
</gene>
<evidence type="ECO:0000256" key="2">
    <source>
        <dbReference type="SAM" id="SignalP"/>
    </source>
</evidence>
<sequence length="304" mass="33617">MGVGFKVWAAVAALAAALSAALVVVHARRGPSDDGPYQGPPAAPGRPATRPGATRHIALNAEPDDFPRLRALGYDLVDVHPDDWSLSRVPDGMQALLWVGNTTCGPFELPFEEFAATVRRLARHPKVYGWYLSDEPNPGECPEVAGEIRRRADHIRRHAPGQVSFVSLTDWQPMRAVAPARTGVDLVGLDPYPCERKRPGCDIGQIDRMVRMADEAGIPRRVIVPVFQTFGQSCTDGTYRFRLPTEAQLRAILQRWYRLAPNPPMDISYSWGRQREWACPTLADADGRGGLPDLQSVMKEHNAR</sequence>
<feature type="region of interest" description="Disordered" evidence="1">
    <location>
        <begin position="30"/>
        <end position="52"/>
    </location>
</feature>
<comment type="caution">
    <text evidence="3">The sequence shown here is derived from an EMBL/GenBank/DDBJ whole genome shotgun (WGS) entry which is preliminary data.</text>
</comment>
<feature type="signal peptide" evidence="2">
    <location>
        <begin position="1"/>
        <end position="27"/>
    </location>
</feature>
<dbReference type="SUPFAM" id="SSF51445">
    <property type="entry name" value="(Trans)glycosidases"/>
    <property type="match status" value="1"/>
</dbReference>
<keyword evidence="2" id="KW-0732">Signal</keyword>
<dbReference type="Proteomes" id="UP001165124">
    <property type="component" value="Unassembled WGS sequence"/>
</dbReference>